<dbReference type="KEGG" id="sapo:SAPIO_CDS6507"/>
<dbReference type="SUPFAM" id="SSF50044">
    <property type="entry name" value="SH3-domain"/>
    <property type="match status" value="1"/>
</dbReference>
<gene>
    <name evidence="16" type="ORF">SAPIO_CDS6507</name>
</gene>
<dbReference type="PROSITE" id="PS00108">
    <property type="entry name" value="PROTEIN_KINASE_ST"/>
    <property type="match status" value="1"/>
</dbReference>
<feature type="region of interest" description="Disordered" evidence="14">
    <location>
        <begin position="484"/>
        <end position="566"/>
    </location>
</feature>
<proteinExistence type="predicted"/>
<evidence type="ECO:0000256" key="14">
    <source>
        <dbReference type="SAM" id="MobiDB-lite"/>
    </source>
</evidence>
<dbReference type="GO" id="GO:0000045">
    <property type="term" value="P:autophagosome assembly"/>
    <property type="evidence" value="ECO:0007669"/>
    <property type="project" value="TreeGrafter"/>
</dbReference>
<evidence type="ECO:0000256" key="1">
    <source>
        <dbReference type="ARBA" id="ARBA00004623"/>
    </source>
</evidence>
<organism evidence="16 17">
    <name type="scientific">Pseudallescheria apiosperma</name>
    <name type="common">Scedosporium apiospermum</name>
    <dbReference type="NCBI Taxonomy" id="563466"/>
    <lineage>
        <taxon>Eukaryota</taxon>
        <taxon>Fungi</taxon>
        <taxon>Dikarya</taxon>
        <taxon>Ascomycota</taxon>
        <taxon>Pezizomycotina</taxon>
        <taxon>Sordariomycetes</taxon>
        <taxon>Hypocreomycetidae</taxon>
        <taxon>Microascales</taxon>
        <taxon>Microascaceae</taxon>
        <taxon>Scedosporium</taxon>
    </lineage>
</organism>
<dbReference type="InterPro" id="IPR036028">
    <property type="entry name" value="SH3-like_dom_sf"/>
</dbReference>
<dbReference type="Gene3D" id="1.10.510.10">
    <property type="entry name" value="Transferase(Phosphotransferase) domain 1"/>
    <property type="match status" value="1"/>
</dbReference>
<dbReference type="InterPro" id="IPR008271">
    <property type="entry name" value="Ser/Thr_kinase_AS"/>
</dbReference>
<dbReference type="EMBL" id="JOWA01000104">
    <property type="protein sequence ID" value="KEZ41944.1"/>
    <property type="molecule type" value="Genomic_DNA"/>
</dbReference>
<keyword evidence="17" id="KW-1185">Reference proteome</keyword>
<dbReference type="AlphaFoldDB" id="A0A084G3N2"/>
<dbReference type="PANTHER" id="PTHR24348">
    <property type="entry name" value="SERINE/THREONINE-PROTEIN KINASE UNC-51-RELATED"/>
    <property type="match status" value="1"/>
</dbReference>
<dbReference type="GO" id="GO:0010506">
    <property type="term" value="P:regulation of autophagy"/>
    <property type="evidence" value="ECO:0007669"/>
    <property type="project" value="InterPro"/>
</dbReference>
<evidence type="ECO:0000256" key="5">
    <source>
        <dbReference type="ARBA" id="ARBA00022679"/>
    </source>
</evidence>
<evidence type="ECO:0000256" key="11">
    <source>
        <dbReference type="ARBA" id="ARBA00030237"/>
    </source>
</evidence>
<evidence type="ECO:0000256" key="7">
    <source>
        <dbReference type="ARBA" id="ARBA00022777"/>
    </source>
</evidence>
<keyword evidence="6" id="KW-0547">Nucleotide-binding</keyword>
<keyword evidence="3" id="KW-0813">Transport</keyword>
<evidence type="ECO:0000313" key="17">
    <source>
        <dbReference type="Proteomes" id="UP000028545"/>
    </source>
</evidence>
<evidence type="ECO:0000256" key="8">
    <source>
        <dbReference type="ARBA" id="ARBA00022840"/>
    </source>
</evidence>
<comment type="caution">
    <text evidence="16">The sequence shown here is derived from an EMBL/GenBank/DDBJ whole genome shotgun (WGS) entry which is preliminary data.</text>
</comment>
<comment type="catalytic activity">
    <reaction evidence="13">
        <text>L-seryl-[protein] + ATP = O-phospho-L-seryl-[protein] + ADP + H(+)</text>
        <dbReference type="Rhea" id="RHEA:17989"/>
        <dbReference type="Rhea" id="RHEA-COMP:9863"/>
        <dbReference type="Rhea" id="RHEA-COMP:11604"/>
        <dbReference type="ChEBI" id="CHEBI:15378"/>
        <dbReference type="ChEBI" id="CHEBI:29999"/>
        <dbReference type="ChEBI" id="CHEBI:30616"/>
        <dbReference type="ChEBI" id="CHEBI:83421"/>
        <dbReference type="ChEBI" id="CHEBI:456216"/>
        <dbReference type="EC" id="2.7.11.1"/>
    </reaction>
</comment>
<dbReference type="GO" id="GO:0005829">
    <property type="term" value="C:cytosol"/>
    <property type="evidence" value="ECO:0007669"/>
    <property type="project" value="TreeGrafter"/>
</dbReference>
<evidence type="ECO:0000256" key="12">
    <source>
        <dbReference type="ARBA" id="ARBA00047899"/>
    </source>
</evidence>
<evidence type="ECO:0000259" key="15">
    <source>
        <dbReference type="PROSITE" id="PS50011"/>
    </source>
</evidence>
<dbReference type="SMART" id="SM00220">
    <property type="entry name" value="S_TKc"/>
    <property type="match status" value="1"/>
</dbReference>
<dbReference type="InterPro" id="IPR011009">
    <property type="entry name" value="Kinase-like_dom_sf"/>
</dbReference>
<dbReference type="GO" id="GO:0005776">
    <property type="term" value="C:autophagosome"/>
    <property type="evidence" value="ECO:0007669"/>
    <property type="project" value="TreeGrafter"/>
</dbReference>
<comment type="subcellular location">
    <subcellularLocation>
        <location evidence="1">Preautophagosomal structure membrane</location>
        <topology evidence="1">Peripheral membrane protein</topology>
    </subcellularLocation>
</comment>
<keyword evidence="8" id="KW-0067">ATP-binding</keyword>
<dbReference type="GeneID" id="27725579"/>
<accession>A0A084G3N2</accession>
<dbReference type="GO" id="GO:0004674">
    <property type="term" value="F:protein serine/threonine kinase activity"/>
    <property type="evidence" value="ECO:0007669"/>
    <property type="project" value="UniProtKB-KW"/>
</dbReference>
<dbReference type="InterPro" id="IPR000719">
    <property type="entry name" value="Prot_kinase_dom"/>
</dbReference>
<dbReference type="VEuPathDB" id="FungiDB:SAPIO_CDS6507"/>
<evidence type="ECO:0000313" key="16">
    <source>
        <dbReference type="EMBL" id="KEZ41944.1"/>
    </source>
</evidence>
<dbReference type="Gene3D" id="2.30.30.40">
    <property type="entry name" value="SH3 Domains"/>
    <property type="match status" value="1"/>
</dbReference>
<keyword evidence="5" id="KW-0808">Transferase</keyword>
<feature type="compositionally biased region" description="Basic and acidic residues" evidence="14">
    <location>
        <begin position="501"/>
        <end position="513"/>
    </location>
</feature>
<dbReference type="Pfam" id="PF00069">
    <property type="entry name" value="Pkinase"/>
    <property type="match status" value="1"/>
</dbReference>
<dbReference type="EC" id="2.7.11.1" evidence="2"/>
<dbReference type="GO" id="GO:0034045">
    <property type="term" value="C:phagophore assembly site membrane"/>
    <property type="evidence" value="ECO:0007669"/>
    <property type="project" value="UniProtKB-SubCell"/>
</dbReference>
<evidence type="ECO:0000256" key="4">
    <source>
        <dbReference type="ARBA" id="ARBA00022527"/>
    </source>
</evidence>
<dbReference type="PANTHER" id="PTHR24348:SF22">
    <property type="entry name" value="NON-SPECIFIC SERINE_THREONINE PROTEIN KINASE"/>
    <property type="match status" value="1"/>
</dbReference>
<sequence>MNPASSVAPLTRRSLSPMVRLPDLVRDSKLETRLARDGDTIHIFRDSSRQRGATEEERWRYTFPIGNGGEGIVWQERKVTRRATSAPVATRAVKAIKIHEPREPKAPNRLSTAEEYMRELEALAKFSQRKYSGCFVQFYGWWEQTKQHRYLFIAMEYCSRGDLESYISSKGPLHADEAQEITAQVLDGLCYMHEEGFAHRDLKPANILIKSSPPDRWWVVICDHGLSKRVEDAVALTTIVKGTPMFISPERRGFHPDIVPKKADPYAADMWCLGETTFRILCGKPTFGSDEKLRQFARGSLNFPTDGLRNANVGDQAIEFVTSLMHPQPSRRLTCFQAREHAWMKVTETQEPPSPELDAHSLENSESNLDPDTLQREQPSDDQIPVSQPVAMSTTATQHSRAWSPVTQPLQDIASKDPSNVAGPMGALPDFSLEDSILTKVNTAARGLVDPTATVTRTAQDVRDRNIRWSFGRLKVRKNVDTIGRLLGRTPPGSDGSSTAHRPEEVPAERPEENPGETPKKKWNTNLKKLLRRRGSDESIFKQPPPFRKGPSMSHSSQASPQGYEVLPGGRIARMSALEGHSEDAPSHHGGSQAAAAGSAAASRKRWYNDASSDEFGGSQESYHRTGILRSPSLRKWPFWAYQPRASGEFELERGDMLRVVGVWDNGWATGVMMNERAEEWEARCQAQRDGGVSNIGGDESRLSGEIKAFPLVCVCLPEHWRKTIEGGSSTETGSRSSLGS</sequence>
<dbReference type="Proteomes" id="UP000028545">
    <property type="component" value="Unassembled WGS sequence"/>
</dbReference>
<dbReference type="HOGENOM" id="CLU_374748_0_0_1"/>
<keyword evidence="10" id="KW-0072">Autophagy</keyword>
<evidence type="ECO:0000256" key="10">
    <source>
        <dbReference type="ARBA" id="ARBA00023006"/>
    </source>
</evidence>
<evidence type="ECO:0000256" key="9">
    <source>
        <dbReference type="ARBA" id="ARBA00022927"/>
    </source>
</evidence>
<evidence type="ECO:0000256" key="2">
    <source>
        <dbReference type="ARBA" id="ARBA00012513"/>
    </source>
</evidence>
<protein>
    <recommendedName>
        <fullName evidence="2">non-specific serine/threonine protein kinase</fullName>
        <ecNumber evidence="2">2.7.11.1</ecNumber>
    </recommendedName>
    <alternativeName>
        <fullName evidence="11">Autophagy-related protein 1</fullName>
    </alternativeName>
</protein>
<dbReference type="InterPro" id="IPR045269">
    <property type="entry name" value="Atg1-like"/>
</dbReference>
<name>A0A084G3N2_PSEDA</name>
<dbReference type="RefSeq" id="XP_016641743.1">
    <property type="nucleotide sequence ID" value="XM_016788590.1"/>
</dbReference>
<evidence type="ECO:0000256" key="6">
    <source>
        <dbReference type="ARBA" id="ARBA00022741"/>
    </source>
</evidence>
<evidence type="ECO:0000256" key="3">
    <source>
        <dbReference type="ARBA" id="ARBA00022448"/>
    </source>
</evidence>
<feature type="domain" description="Protein kinase" evidence="15">
    <location>
        <begin position="59"/>
        <end position="344"/>
    </location>
</feature>
<keyword evidence="9" id="KW-0653">Protein transport</keyword>
<feature type="region of interest" description="Disordered" evidence="14">
    <location>
        <begin position="347"/>
        <end position="386"/>
    </location>
</feature>
<feature type="region of interest" description="Disordered" evidence="14">
    <location>
        <begin position="579"/>
        <end position="598"/>
    </location>
</feature>
<keyword evidence="4" id="KW-0723">Serine/threonine-protein kinase</keyword>
<keyword evidence="7" id="KW-0418">Kinase</keyword>
<reference evidence="16 17" key="1">
    <citation type="journal article" date="2014" name="Genome Announc.">
        <title>Draft genome sequence of the pathogenic fungus Scedosporium apiospermum.</title>
        <authorList>
            <person name="Vandeputte P."/>
            <person name="Ghamrawi S."/>
            <person name="Rechenmann M."/>
            <person name="Iltis A."/>
            <person name="Giraud S."/>
            <person name="Fleury M."/>
            <person name="Thornton C."/>
            <person name="Delhaes L."/>
            <person name="Meyer W."/>
            <person name="Papon N."/>
            <person name="Bouchara J.P."/>
        </authorList>
    </citation>
    <scope>NUCLEOTIDE SEQUENCE [LARGE SCALE GENOMIC DNA]</scope>
    <source>
        <strain evidence="16 17">IHEM 14462</strain>
    </source>
</reference>
<dbReference type="OrthoDB" id="10252171at2759"/>
<dbReference type="SUPFAM" id="SSF56112">
    <property type="entry name" value="Protein kinase-like (PK-like)"/>
    <property type="match status" value="1"/>
</dbReference>
<dbReference type="GO" id="GO:0005524">
    <property type="term" value="F:ATP binding"/>
    <property type="evidence" value="ECO:0007669"/>
    <property type="project" value="UniProtKB-KW"/>
</dbReference>
<dbReference type="GO" id="GO:0015031">
    <property type="term" value="P:protein transport"/>
    <property type="evidence" value="ECO:0007669"/>
    <property type="project" value="UniProtKB-KW"/>
</dbReference>
<dbReference type="PROSITE" id="PS50011">
    <property type="entry name" value="PROTEIN_KINASE_DOM"/>
    <property type="match status" value="1"/>
</dbReference>
<evidence type="ECO:0000256" key="13">
    <source>
        <dbReference type="ARBA" id="ARBA00048679"/>
    </source>
</evidence>
<comment type="catalytic activity">
    <reaction evidence="12">
        <text>L-threonyl-[protein] + ATP = O-phospho-L-threonyl-[protein] + ADP + H(+)</text>
        <dbReference type="Rhea" id="RHEA:46608"/>
        <dbReference type="Rhea" id="RHEA-COMP:11060"/>
        <dbReference type="Rhea" id="RHEA-COMP:11605"/>
        <dbReference type="ChEBI" id="CHEBI:15378"/>
        <dbReference type="ChEBI" id="CHEBI:30013"/>
        <dbReference type="ChEBI" id="CHEBI:30616"/>
        <dbReference type="ChEBI" id="CHEBI:61977"/>
        <dbReference type="ChEBI" id="CHEBI:456216"/>
        <dbReference type="EC" id="2.7.11.1"/>
    </reaction>
</comment>